<accession>A0ABS1DHH1</accession>
<feature type="transmembrane region" description="Helical" evidence="11">
    <location>
        <begin position="200"/>
        <end position="219"/>
    </location>
</feature>
<dbReference type="Pfam" id="PF00571">
    <property type="entry name" value="CBS"/>
    <property type="match status" value="2"/>
</dbReference>
<gene>
    <name evidence="13" type="ORF">CKO28_17055</name>
</gene>
<keyword evidence="6 11" id="KW-0472">Membrane</keyword>
<dbReference type="InterPro" id="IPR050368">
    <property type="entry name" value="ClC-type_chloride_channel"/>
</dbReference>
<evidence type="ECO:0000313" key="14">
    <source>
        <dbReference type="Proteomes" id="UP001296873"/>
    </source>
</evidence>
<dbReference type="InterPro" id="IPR046342">
    <property type="entry name" value="CBS_dom_sf"/>
</dbReference>
<dbReference type="PROSITE" id="PS51371">
    <property type="entry name" value="CBS"/>
    <property type="match status" value="2"/>
</dbReference>
<organism evidence="13 14">
    <name type="scientific">Rhodovibrio sodomensis</name>
    <dbReference type="NCBI Taxonomy" id="1088"/>
    <lineage>
        <taxon>Bacteria</taxon>
        <taxon>Pseudomonadati</taxon>
        <taxon>Pseudomonadota</taxon>
        <taxon>Alphaproteobacteria</taxon>
        <taxon>Rhodospirillales</taxon>
        <taxon>Rhodovibrionaceae</taxon>
        <taxon>Rhodovibrio</taxon>
    </lineage>
</organism>
<evidence type="ECO:0000256" key="8">
    <source>
        <dbReference type="ARBA" id="ARBA00023214"/>
    </source>
</evidence>
<keyword evidence="4 11" id="KW-1133">Transmembrane helix</keyword>
<dbReference type="SUPFAM" id="SSF54631">
    <property type="entry name" value="CBS-domain pair"/>
    <property type="match status" value="1"/>
</dbReference>
<reference evidence="13 14" key="1">
    <citation type="journal article" date="2020" name="Microorganisms">
        <title>Osmotic Adaptation and Compatible Solute Biosynthesis of Phototrophic Bacteria as Revealed from Genome Analyses.</title>
        <authorList>
            <person name="Imhoff J.F."/>
            <person name="Rahn T."/>
            <person name="Kunzel S."/>
            <person name="Keller A."/>
            <person name="Neulinger S.C."/>
        </authorList>
    </citation>
    <scope>NUCLEOTIDE SEQUENCE [LARGE SCALE GENOMIC DNA]</scope>
    <source>
        <strain evidence="13 14">DSM 9895</strain>
    </source>
</reference>
<dbReference type="PANTHER" id="PTHR43427:SF6">
    <property type="entry name" value="CHLORIDE CHANNEL PROTEIN CLC-E"/>
    <property type="match status" value="1"/>
</dbReference>
<feature type="transmembrane region" description="Helical" evidence="11">
    <location>
        <begin position="403"/>
        <end position="424"/>
    </location>
</feature>
<feature type="transmembrane region" description="Helical" evidence="11">
    <location>
        <begin position="275"/>
        <end position="296"/>
    </location>
</feature>
<feature type="transmembrane region" description="Helical" evidence="11">
    <location>
        <begin position="164"/>
        <end position="188"/>
    </location>
</feature>
<dbReference type="PANTHER" id="PTHR43427">
    <property type="entry name" value="CHLORIDE CHANNEL PROTEIN CLC-E"/>
    <property type="match status" value="1"/>
</dbReference>
<evidence type="ECO:0000256" key="11">
    <source>
        <dbReference type="SAM" id="Phobius"/>
    </source>
</evidence>
<protein>
    <recommendedName>
        <fullName evidence="12">CBS domain-containing protein</fullName>
    </recommendedName>
</protein>
<dbReference type="Gene3D" id="1.10.3080.10">
    <property type="entry name" value="Clc chloride channel"/>
    <property type="match status" value="1"/>
</dbReference>
<evidence type="ECO:0000256" key="3">
    <source>
        <dbReference type="ARBA" id="ARBA00022692"/>
    </source>
</evidence>
<evidence type="ECO:0000256" key="10">
    <source>
        <dbReference type="PROSITE-ProRule" id="PRU00703"/>
    </source>
</evidence>
<keyword evidence="2" id="KW-0813">Transport</keyword>
<feature type="transmembrane region" description="Helical" evidence="11">
    <location>
        <begin position="239"/>
        <end position="263"/>
    </location>
</feature>
<dbReference type="RefSeq" id="WP_200342090.1">
    <property type="nucleotide sequence ID" value="NZ_NRRL01000060.1"/>
</dbReference>
<keyword evidence="7" id="KW-0869">Chloride channel</keyword>
<comment type="caution">
    <text evidence="13">The sequence shown here is derived from an EMBL/GenBank/DDBJ whole genome shotgun (WGS) entry which is preliminary data.</text>
</comment>
<keyword evidence="10" id="KW-0129">CBS domain</keyword>
<dbReference type="InterPro" id="IPR000644">
    <property type="entry name" value="CBS_dom"/>
</dbReference>
<feature type="transmembrane region" description="Helical" evidence="11">
    <location>
        <begin position="373"/>
        <end position="396"/>
    </location>
</feature>
<evidence type="ECO:0000259" key="12">
    <source>
        <dbReference type="PROSITE" id="PS51371"/>
    </source>
</evidence>
<dbReference type="SUPFAM" id="SSF81340">
    <property type="entry name" value="Clc chloride channel"/>
    <property type="match status" value="1"/>
</dbReference>
<dbReference type="Pfam" id="PF00654">
    <property type="entry name" value="Voltage_CLC"/>
    <property type="match status" value="1"/>
</dbReference>
<keyword evidence="3 11" id="KW-0812">Transmembrane</keyword>
<name>A0ABS1DHH1_9PROT</name>
<dbReference type="CDD" id="cd00400">
    <property type="entry name" value="Voltage_gated_ClC"/>
    <property type="match status" value="1"/>
</dbReference>
<evidence type="ECO:0000256" key="5">
    <source>
        <dbReference type="ARBA" id="ARBA00023065"/>
    </source>
</evidence>
<evidence type="ECO:0000256" key="7">
    <source>
        <dbReference type="ARBA" id="ARBA00023173"/>
    </source>
</evidence>
<dbReference type="PRINTS" id="PR00762">
    <property type="entry name" value="CLCHANNEL"/>
</dbReference>
<feature type="domain" description="CBS" evidence="12">
    <location>
        <begin position="458"/>
        <end position="516"/>
    </location>
</feature>
<evidence type="ECO:0000256" key="9">
    <source>
        <dbReference type="ARBA" id="ARBA00023303"/>
    </source>
</evidence>
<dbReference type="CDD" id="cd02205">
    <property type="entry name" value="CBS_pair_SF"/>
    <property type="match status" value="1"/>
</dbReference>
<keyword evidence="5" id="KW-0406">Ion transport</keyword>
<dbReference type="Proteomes" id="UP001296873">
    <property type="component" value="Unassembled WGS sequence"/>
</dbReference>
<dbReference type="EMBL" id="NRRL01000060">
    <property type="protein sequence ID" value="MBK1669748.1"/>
    <property type="molecule type" value="Genomic_DNA"/>
</dbReference>
<evidence type="ECO:0000256" key="2">
    <source>
        <dbReference type="ARBA" id="ARBA00022448"/>
    </source>
</evidence>
<feature type="transmembrane region" description="Helical" evidence="11">
    <location>
        <begin position="343"/>
        <end position="361"/>
    </location>
</feature>
<dbReference type="InterPro" id="IPR001807">
    <property type="entry name" value="ClC"/>
</dbReference>
<evidence type="ECO:0000256" key="6">
    <source>
        <dbReference type="ARBA" id="ARBA00023136"/>
    </source>
</evidence>
<keyword evidence="14" id="KW-1185">Reference proteome</keyword>
<keyword evidence="8" id="KW-0868">Chloride</keyword>
<evidence type="ECO:0000256" key="4">
    <source>
        <dbReference type="ARBA" id="ARBA00022989"/>
    </source>
</evidence>
<feature type="transmembrane region" description="Helical" evidence="11">
    <location>
        <begin position="118"/>
        <end position="138"/>
    </location>
</feature>
<feature type="transmembrane region" description="Helical" evidence="11">
    <location>
        <begin position="316"/>
        <end position="336"/>
    </location>
</feature>
<keyword evidence="9" id="KW-0407">Ion channel</keyword>
<dbReference type="InterPro" id="IPR014743">
    <property type="entry name" value="Cl-channel_core"/>
</dbReference>
<feature type="transmembrane region" description="Helical" evidence="11">
    <location>
        <begin position="18"/>
        <end position="46"/>
    </location>
</feature>
<evidence type="ECO:0000313" key="13">
    <source>
        <dbReference type="EMBL" id="MBK1669748.1"/>
    </source>
</evidence>
<dbReference type="Gene3D" id="3.10.580.10">
    <property type="entry name" value="CBS-domain"/>
    <property type="match status" value="1"/>
</dbReference>
<sequence>MPAVPIPDRLSQTAVYRILVLSLVGVAVGTGASLAAIGFVEALTALNDLLLISPYARIQYETQPGLVTAATVLVPGLGGLLVGLLVRYGVAERRGLAPPDTIYAVQTRTRPPSLKSGLASTAAALVSLGAGASVGQYGPLVHMGAMLGNLAARLKLGVRNLQPVALACGVAAAISTAFNAPIAGLVFAHEVILRHYSLRAFAPVTVASATGYVFANVIFDRPALFLVSFEGVPHAYEFALFAAVGIASALLACAFMALVLWAGRQAARTPLPQPLRPMAAGLALGLFALQVPEVLGVGQETLRFATIDGAFQPGELALLVAAKLAATVLCVAFGFVGGVFSPALLIGILFGALCGTLVPLVPLPIESSGVVVYAIRGMMAVTSPVIGAPLTTILIVFELTRNYDLTIAAMVAVVFSNLVAYRIFGRSLFDAQLKARGFDLSLGRDKAILESRRVIDYLSRAATVLPPSASVRELLAELARTDRAEAAVVDADGRYRGTVQLQDATSVAGDRPVGDLAERTPVIFDPDTSVWAAIQALPGYLGEAVPLVDTDGRFLGVVPEEAVIRAYLDATNELRTEENEAA</sequence>
<feature type="domain" description="CBS" evidence="12">
    <location>
        <begin position="517"/>
        <end position="574"/>
    </location>
</feature>
<comment type="subcellular location">
    <subcellularLocation>
        <location evidence="1">Membrane</location>
        <topology evidence="1">Multi-pass membrane protein</topology>
    </subcellularLocation>
</comment>
<evidence type="ECO:0000256" key="1">
    <source>
        <dbReference type="ARBA" id="ARBA00004141"/>
    </source>
</evidence>
<feature type="transmembrane region" description="Helical" evidence="11">
    <location>
        <begin position="66"/>
        <end position="86"/>
    </location>
</feature>
<proteinExistence type="predicted"/>